<dbReference type="AlphaFoldDB" id="A0A1G2D105"/>
<dbReference type="InterPro" id="IPR036583">
    <property type="entry name" value="23S_rRNA_IVS_sf"/>
</dbReference>
<dbReference type="EMBL" id="MHLL01000062">
    <property type="protein sequence ID" value="OGZ07309.1"/>
    <property type="molecule type" value="Genomic_DNA"/>
</dbReference>
<dbReference type="InterPro" id="IPR055360">
    <property type="entry name" value="bAvd"/>
</dbReference>
<reference evidence="2 3" key="1">
    <citation type="journal article" date="2016" name="Nat. Commun.">
        <title>Thousands of microbial genomes shed light on interconnected biogeochemical processes in an aquifer system.</title>
        <authorList>
            <person name="Anantharaman K."/>
            <person name="Brown C.T."/>
            <person name="Hug L.A."/>
            <person name="Sharon I."/>
            <person name="Castelle C.J."/>
            <person name="Probst A.J."/>
            <person name="Thomas B.C."/>
            <person name="Singh A."/>
            <person name="Wilkins M.J."/>
            <person name="Karaoz U."/>
            <person name="Brodie E.L."/>
            <person name="Williams K.H."/>
            <person name="Hubbard S.S."/>
            <person name="Banfield J.F."/>
        </authorList>
    </citation>
    <scope>NUCLEOTIDE SEQUENCE [LARGE SCALE GENOMIC DNA]</scope>
</reference>
<accession>A0A1G2D105</accession>
<gene>
    <name evidence="2" type="ORF">A3D65_00300</name>
</gene>
<dbReference type="STRING" id="1798661.A3D65_00300"/>
<evidence type="ECO:0000313" key="3">
    <source>
        <dbReference type="Proteomes" id="UP000177996"/>
    </source>
</evidence>
<dbReference type="CDD" id="cd16376">
    <property type="entry name" value="Avd_like"/>
    <property type="match status" value="1"/>
</dbReference>
<proteinExistence type="predicted"/>
<comment type="caution">
    <text evidence="2">The sequence shown here is derived from an EMBL/GenBank/DDBJ whole genome shotgun (WGS) entry which is preliminary data.</text>
</comment>
<dbReference type="Gene3D" id="1.20.1440.60">
    <property type="entry name" value="23S rRNA-intervening sequence"/>
    <property type="match status" value="1"/>
</dbReference>
<dbReference type="Proteomes" id="UP000177996">
    <property type="component" value="Unassembled WGS sequence"/>
</dbReference>
<feature type="domain" description="bAvd-like" evidence="1">
    <location>
        <begin position="12"/>
        <end position="101"/>
    </location>
</feature>
<name>A0A1G2D105_9BACT</name>
<organism evidence="2 3">
    <name type="scientific">Candidatus Lloydbacteria bacterium RIFCSPHIGHO2_02_FULL_50_13</name>
    <dbReference type="NCBI Taxonomy" id="1798661"/>
    <lineage>
        <taxon>Bacteria</taxon>
        <taxon>Candidatus Lloydiibacteriota</taxon>
    </lineage>
</organism>
<protein>
    <recommendedName>
        <fullName evidence="1">bAvd-like domain-containing protein</fullName>
    </recommendedName>
</protein>
<sequence>MKEAYGIWQGYLAHFPKANRFTLGSKIDDVFLAAIEYCFLASYAAVAEKQPLLDRAISRTDLIKLLLQLAWDIRALDNKKYAHLSEHLTEIGRMLGGWKRQLINKTPTNISREKQKE</sequence>
<evidence type="ECO:0000313" key="2">
    <source>
        <dbReference type="EMBL" id="OGZ07309.1"/>
    </source>
</evidence>
<dbReference type="Pfam" id="PF22296">
    <property type="entry name" value="bAvd"/>
    <property type="match status" value="1"/>
</dbReference>
<evidence type="ECO:0000259" key="1">
    <source>
        <dbReference type="Pfam" id="PF22296"/>
    </source>
</evidence>